<evidence type="ECO:0000313" key="3">
    <source>
        <dbReference type="Proteomes" id="UP001283361"/>
    </source>
</evidence>
<evidence type="ECO:0000313" key="2">
    <source>
        <dbReference type="EMBL" id="KAK3790390.1"/>
    </source>
</evidence>
<dbReference type="Proteomes" id="UP001283361">
    <property type="component" value="Unassembled WGS sequence"/>
</dbReference>
<reference evidence="2" key="1">
    <citation type="journal article" date="2023" name="G3 (Bethesda)">
        <title>A reference genome for the long-term kleptoplast-retaining sea slug Elysia crispata morphotype clarki.</title>
        <authorList>
            <person name="Eastman K.E."/>
            <person name="Pendleton A.L."/>
            <person name="Shaikh M.A."/>
            <person name="Suttiyut T."/>
            <person name="Ogas R."/>
            <person name="Tomko P."/>
            <person name="Gavelis G."/>
            <person name="Widhalm J.R."/>
            <person name="Wisecaver J.H."/>
        </authorList>
    </citation>
    <scope>NUCLEOTIDE SEQUENCE</scope>
    <source>
        <strain evidence="2">ECLA1</strain>
    </source>
</reference>
<feature type="region of interest" description="Disordered" evidence="1">
    <location>
        <begin position="1"/>
        <end position="44"/>
    </location>
</feature>
<organism evidence="2 3">
    <name type="scientific">Elysia crispata</name>
    <name type="common">lettuce slug</name>
    <dbReference type="NCBI Taxonomy" id="231223"/>
    <lineage>
        <taxon>Eukaryota</taxon>
        <taxon>Metazoa</taxon>
        <taxon>Spiralia</taxon>
        <taxon>Lophotrochozoa</taxon>
        <taxon>Mollusca</taxon>
        <taxon>Gastropoda</taxon>
        <taxon>Heterobranchia</taxon>
        <taxon>Euthyneura</taxon>
        <taxon>Panpulmonata</taxon>
        <taxon>Sacoglossa</taxon>
        <taxon>Placobranchoidea</taxon>
        <taxon>Plakobranchidae</taxon>
        <taxon>Elysia</taxon>
    </lineage>
</organism>
<evidence type="ECO:0000256" key="1">
    <source>
        <dbReference type="SAM" id="MobiDB-lite"/>
    </source>
</evidence>
<dbReference type="AlphaFoldDB" id="A0AAE1AMP0"/>
<name>A0AAE1AMP0_9GAST</name>
<gene>
    <name evidence="2" type="ORF">RRG08_014859</name>
</gene>
<accession>A0AAE1AMP0</accession>
<dbReference type="EMBL" id="JAWDGP010001541">
    <property type="protein sequence ID" value="KAK3790390.1"/>
    <property type="molecule type" value="Genomic_DNA"/>
</dbReference>
<proteinExistence type="predicted"/>
<sequence length="127" mass="14064">MHRDPSSQKNLISGTPINMDATPLNMDWSKPPTTTRNRTSGRTISPSNKIPFFFLATFGCEREQVLHHTPLSSASFNTRNKALHGNMAALAAENCVPNNYIDLRARSPPPLFPYFVPSLGPPRCKQG</sequence>
<keyword evidence="3" id="KW-1185">Reference proteome</keyword>
<feature type="compositionally biased region" description="Polar residues" evidence="1">
    <location>
        <begin position="7"/>
        <end position="16"/>
    </location>
</feature>
<feature type="compositionally biased region" description="Polar residues" evidence="1">
    <location>
        <begin position="31"/>
        <end position="44"/>
    </location>
</feature>
<protein>
    <submittedName>
        <fullName evidence="2">Uncharacterized protein</fullName>
    </submittedName>
</protein>
<comment type="caution">
    <text evidence="2">The sequence shown here is derived from an EMBL/GenBank/DDBJ whole genome shotgun (WGS) entry which is preliminary data.</text>
</comment>